<feature type="compositionally biased region" description="Low complexity" evidence="10">
    <location>
        <begin position="32"/>
        <end position="50"/>
    </location>
</feature>
<evidence type="ECO:0000259" key="12">
    <source>
        <dbReference type="PROSITE" id="PS52012"/>
    </source>
</evidence>
<dbReference type="GO" id="GO:0005576">
    <property type="term" value="C:extracellular region"/>
    <property type="evidence" value="ECO:0007669"/>
    <property type="project" value="UniProtKB-SubCell"/>
</dbReference>
<dbReference type="Proteomes" id="UP000298138">
    <property type="component" value="Unassembled WGS sequence"/>
</dbReference>
<evidence type="ECO:0000256" key="3">
    <source>
        <dbReference type="ARBA" id="ARBA00010031"/>
    </source>
</evidence>
<dbReference type="STRING" id="341454.A0A4S2MPF4"/>
<evidence type="ECO:0000313" key="13">
    <source>
        <dbReference type="EMBL" id="TGZ79050.1"/>
    </source>
</evidence>
<dbReference type="AlphaFoldDB" id="A0A4S2MPF4"/>
<keyword evidence="6 11" id="KW-0732">Signal</keyword>
<comment type="caution">
    <text evidence="9">Lacks conserved residue(s) required for the propagation of feature annotation.</text>
</comment>
<evidence type="ECO:0000256" key="2">
    <source>
        <dbReference type="ARBA" id="ARBA00004613"/>
    </source>
</evidence>
<accession>A0A4S2MPF4</accession>
<keyword evidence="5" id="KW-0336">GPI-anchor</keyword>
<keyword evidence="14" id="KW-1185">Reference proteome</keyword>
<proteinExistence type="inferred from homology"/>
<evidence type="ECO:0000256" key="5">
    <source>
        <dbReference type="ARBA" id="ARBA00022622"/>
    </source>
</evidence>
<name>A0A4S2MPF4_9PEZI</name>
<evidence type="ECO:0000256" key="10">
    <source>
        <dbReference type="SAM" id="MobiDB-lite"/>
    </source>
</evidence>
<feature type="signal peptide" evidence="11">
    <location>
        <begin position="1"/>
        <end position="22"/>
    </location>
</feature>
<keyword evidence="5" id="KW-0325">Glycoprotein</keyword>
<dbReference type="EMBL" id="ML220135">
    <property type="protein sequence ID" value="TGZ79050.1"/>
    <property type="molecule type" value="Genomic_DNA"/>
</dbReference>
<dbReference type="PROSITE" id="PS52012">
    <property type="entry name" value="CFEM"/>
    <property type="match status" value="1"/>
</dbReference>
<gene>
    <name evidence="13" type="ORF">EX30DRAFT_397387</name>
</gene>
<evidence type="ECO:0000256" key="4">
    <source>
        <dbReference type="ARBA" id="ARBA00022525"/>
    </source>
</evidence>
<evidence type="ECO:0000256" key="6">
    <source>
        <dbReference type="ARBA" id="ARBA00022729"/>
    </source>
</evidence>
<comment type="similarity">
    <text evidence="3">Belongs to the RBT5 family.</text>
</comment>
<comment type="subcellular location">
    <subcellularLocation>
        <location evidence="1">Membrane</location>
        <topology evidence="1">Lipid-anchor</topology>
        <topology evidence="1">GPI-anchor</topology>
    </subcellularLocation>
    <subcellularLocation>
        <location evidence="2">Secreted</location>
    </subcellularLocation>
</comment>
<protein>
    <recommendedName>
        <fullName evidence="12">CFEM domain-containing protein</fullName>
    </recommendedName>
</protein>
<feature type="chain" id="PRO_5020960869" description="CFEM domain-containing protein" evidence="11">
    <location>
        <begin position="23"/>
        <end position="201"/>
    </location>
</feature>
<sequence length="201" mass="20636">MKPPSPAFLLLSLSSLAALTTAQSSKDDDDVSSATSISRSLSAPPSTTLPTLTASSSAEAASPEATAGFFSYLFIGYPDCSIDCMTSAYTAAQCPADSTGNCPCQWASFLSRAGSCVRSECKEADAEEALELQKRKCARKDFDEETWQEGVKPSGSVSEKAPEPEETEEAGDKGGAAAMVSGYGGVGAGLSAVMAVAFGLL</sequence>
<dbReference type="Pfam" id="PF05730">
    <property type="entry name" value="CFEM"/>
    <property type="match status" value="1"/>
</dbReference>
<dbReference type="InterPro" id="IPR008427">
    <property type="entry name" value="Extracellular_membr_CFEM_dom"/>
</dbReference>
<evidence type="ECO:0000256" key="1">
    <source>
        <dbReference type="ARBA" id="ARBA00004589"/>
    </source>
</evidence>
<evidence type="ECO:0000256" key="11">
    <source>
        <dbReference type="SAM" id="SignalP"/>
    </source>
</evidence>
<feature type="region of interest" description="Disordered" evidence="10">
    <location>
        <begin position="22"/>
        <end position="50"/>
    </location>
</feature>
<keyword evidence="8" id="KW-0449">Lipoprotein</keyword>
<feature type="disulfide bond" evidence="9">
    <location>
        <begin position="104"/>
        <end position="137"/>
    </location>
</feature>
<evidence type="ECO:0000256" key="9">
    <source>
        <dbReference type="PROSITE-ProRule" id="PRU01356"/>
    </source>
</evidence>
<keyword evidence="5" id="KW-0472">Membrane</keyword>
<evidence type="ECO:0000256" key="7">
    <source>
        <dbReference type="ARBA" id="ARBA00023157"/>
    </source>
</evidence>
<reference evidence="13 14" key="1">
    <citation type="submission" date="2019-04" db="EMBL/GenBank/DDBJ databases">
        <title>Comparative genomics and transcriptomics to analyze fruiting body development in filamentous ascomycetes.</title>
        <authorList>
            <consortium name="DOE Joint Genome Institute"/>
            <person name="Lutkenhaus R."/>
            <person name="Traeger S."/>
            <person name="Breuer J."/>
            <person name="Kuo A."/>
            <person name="Lipzen A."/>
            <person name="Pangilinan J."/>
            <person name="Dilworth D."/>
            <person name="Sandor L."/>
            <person name="Poggeler S."/>
            <person name="Barry K."/>
            <person name="Grigoriev I.V."/>
            <person name="Nowrousian M."/>
        </authorList>
    </citation>
    <scope>NUCLEOTIDE SEQUENCE [LARGE SCALE GENOMIC DNA]</scope>
    <source>
        <strain evidence="13 14">CBS 389.68</strain>
    </source>
</reference>
<feature type="region of interest" description="Disordered" evidence="10">
    <location>
        <begin position="143"/>
        <end position="174"/>
    </location>
</feature>
<evidence type="ECO:0000256" key="8">
    <source>
        <dbReference type="ARBA" id="ARBA00023288"/>
    </source>
</evidence>
<feature type="domain" description="CFEM" evidence="12">
    <location>
        <begin position="52"/>
        <end position="164"/>
    </location>
</feature>
<dbReference type="OrthoDB" id="4505683at2759"/>
<keyword evidence="4" id="KW-0964">Secreted</keyword>
<keyword evidence="7 9" id="KW-1015">Disulfide bond</keyword>
<organism evidence="13 14">
    <name type="scientific">Ascodesmis nigricans</name>
    <dbReference type="NCBI Taxonomy" id="341454"/>
    <lineage>
        <taxon>Eukaryota</taxon>
        <taxon>Fungi</taxon>
        <taxon>Dikarya</taxon>
        <taxon>Ascomycota</taxon>
        <taxon>Pezizomycotina</taxon>
        <taxon>Pezizomycetes</taxon>
        <taxon>Pezizales</taxon>
        <taxon>Ascodesmidaceae</taxon>
        <taxon>Ascodesmis</taxon>
    </lineage>
</organism>
<dbReference type="GO" id="GO:0098552">
    <property type="term" value="C:side of membrane"/>
    <property type="evidence" value="ECO:0007669"/>
    <property type="project" value="UniProtKB-KW"/>
</dbReference>
<dbReference type="InParanoid" id="A0A4S2MPF4"/>
<evidence type="ECO:0000313" key="14">
    <source>
        <dbReference type="Proteomes" id="UP000298138"/>
    </source>
</evidence>